<feature type="transmembrane region" description="Helical" evidence="2">
    <location>
        <begin position="193"/>
        <end position="214"/>
    </location>
</feature>
<organism evidence="4 5">
    <name type="scientific">Cellulomonas composti</name>
    <dbReference type="NCBI Taxonomy" id="266130"/>
    <lineage>
        <taxon>Bacteria</taxon>
        <taxon>Bacillati</taxon>
        <taxon>Actinomycetota</taxon>
        <taxon>Actinomycetes</taxon>
        <taxon>Micrococcales</taxon>
        <taxon>Cellulomonadaceae</taxon>
        <taxon>Cellulomonas</taxon>
    </lineage>
</organism>
<keyword evidence="2" id="KW-0472">Membrane</keyword>
<keyword evidence="5" id="KW-1185">Reference proteome</keyword>
<dbReference type="OrthoDB" id="3712375at2"/>
<comment type="caution">
    <text evidence="4">The sequence shown here is derived from an EMBL/GenBank/DDBJ whole genome shotgun (WGS) entry which is preliminary data.</text>
</comment>
<dbReference type="PROSITE" id="PS51257">
    <property type="entry name" value="PROKAR_LIPOPROTEIN"/>
    <property type="match status" value="1"/>
</dbReference>
<feature type="domain" description="LppM" evidence="3">
    <location>
        <begin position="31"/>
        <end position="183"/>
    </location>
</feature>
<accession>A0A511JBN7</accession>
<evidence type="ECO:0000256" key="1">
    <source>
        <dbReference type="SAM" id="MobiDB-lite"/>
    </source>
</evidence>
<dbReference type="InterPro" id="IPR053807">
    <property type="entry name" value="LppM"/>
</dbReference>
<evidence type="ECO:0000313" key="4">
    <source>
        <dbReference type="EMBL" id="GEL95411.1"/>
    </source>
</evidence>
<protein>
    <recommendedName>
        <fullName evidence="3">LppM domain-containing protein</fullName>
    </recommendedName>
</protein>
<feature type="compositionally biased region" description="Low complexity" evidence="1">
    <location>
        <begin position="246"/>
        <end position="258"/>
    </location>
</feature>
<gene>
    <name evidence="4" type="ORF">CCO02nite_20690</name>
</gene>
<evidence type="ECO:0000313" key="5">
    <source>
        <dbReference type="Proteomes" id="UP000321720"/>
    </source>
</evidence>
<feature type="region of interest" description="Disordered" evidence="1">
    <location>
        <begin position="234"/>
        <end position="306"/>
    </location>
</feature>
<evidence type="ECO:0000256" key="2">
    <source>
        <dbReference type="SAM" id="Phobius"/>
    </source>
</evidence>
<dbReference type="EMBL" id="BJWG01000008">
    <property type="protein sequence ID" value="GEL95411.1"/>
    <property type="molecule type" value="Genomic_DNA"/>
</dbReference>
<keyword evidence="2" id="KW-0812">Transmembrane</keyword>
<feature type="compositionally biased region" description="Pro residues" evidence="1">
    <location>
        <begin position="259"/>
        <end position="277"/>
    </location>
</feature>
<sequence length="306" mass="31375">MTPSRARSVTRPLALVGLAVAVLLSLAGCVKLDMSLTFAADDTVDGTIVFAIEKSVLEMTGQTVDEFLDSTEDSLGDDATSVEPYQDDTFVGRTYTFVDQPLSEFGDEDMTVTHEDGTFTVDGTLDLGGASEDEETPQLSGGDIRIAFTFPGPVTSANGEISGTTVTWTGDGSEAITMQATAKDSPASPLLKWIWLAVAIGVVVLVVVITVILLSRRRARRAEADDENAFAAPVEGAHPGYLTPGAPKFTPGAPTFTPGAPPAPPVPGAGPFAPQPASPAAGAGPLAPPTPPSPPAEPGPPAPPIG</sequence>
<name>A0A511JBN7_9CELL</name>
<proteinExistence type="predicted"/>
<feature type="compositionally biased region" description="Pro residues" evidence="1">
    <location>
        <begin position="286"/>
        <end position="306"/>
    </location>
</feature>
<dbReference type="Proteomes" id="UP000321720">
    <property type="component" value="Unassembled WGS sequence"/>
</dbReference>
<dbReference type="Pfam" id="PF21946">
    <property type="entry name" value="LppM"/>
    <property type="match status" value="1"/>
</dbReference>
<keyword evidence="2" id="KW-1133">Transmembrane helix</keyword>
<dbReference type="AlphaFoldDB" id="A0A511JBN7"/>
<reference evidence="4 5" key="1">
    <citation type="submission" date="2019-07" db="EMBL/GenBank/DDBJ databases">
        <title>Whole genome shotgun sequence of Cellulomonas composti NBRC 100758.</title>
        <authorList>
            <person name="Hosoyama A."/>
            <person name="Uohara A."/>
            <person name="Ohji S."/>
            <person name="Ichikawa N."/>
        </authorList>
    </citation>
    <scope>NUCLEOTIDE SEQUENCE [LARGE SCALE GENOMIC DNA]</scope>
    <source>
        <strain evidence="4 5">NBRC 100758</strain>
    </source>
</reference>
<dbReference type="RefSeq" id="WP_146843045.1">
    <property type="nucleotide sequence ID" value="NZ_BJWG01000008.1"/>
</dbReference>
<evidence type="ECO:0000259" key="3">
    <source>
        <dbReference type="Pfam" id="PF21946"/>
    </source>
</evidence>